<feature type="transmembrane region" description="Helical" evidence="10">
    <location>
        <begin position="105"/>
        <end position="123"/>
    </location>
</feature>
<evidence type="ECO:0000256" key="8">
    <source>
        <dbReference type="ARBA" id="ARBA00023224"/>
    </source>
</evidence>
<evidence type="ECO:0000313" key="12">
    <source>
        <dbReference type="EMBL" id="CAH3023936.1"/>
    </source>
</evidence>
<dbReference type="Pfam" id="PF00001">
    <property type="entry name" value="7tm_1"/>
    <property type="match status" value="1"/>
</dbReference>
<feature type="transmembrane region" description="Helical" evidence="10">
    <location>
        <begin position="65"/>
        <end position="93"/>
    </location>
</feature>
<keyword evidence="2" id="KW-1003">Cell membrane</keyword>
<comment type="caution">
    <text evidence="12">The sequence shown here is derived from an EMBL/GenBank/DDBJ whole genome shotgun (WGS) entry which is preliminary data.</text>
</comment>
<dbReference type="Gene3D" id="1.20.1070.10">
    <property type="entry name" value="Rhodopsin 7-helix transmembrane proteins"/>
    <property type="match status" value="1"/>
</dbReference>
<feature type="transmembrane region" description="Helical" evidence="10">
    <location>
        <begin position="144"/>
        <end position="165"/>
    </location>
</feature>
<dbReference type="PRINTS" id="PR00237">
    <property type="entry name" value="GPCRRHODOPSN"/>
</dbReference>
<dbReference type="SUPFAM" id="SSF81321">
    <property type="entry name" value="Family A G protein-coupled receptor-like"/>
    <property type="match status" value="1"/>
</dbReference>
<dbReference type="EMBL" id="CALNXI010000282">
    <property type="protein sequence ID" value="CAH3023936.1"/>
    <property type="molecule type" value="Genomic_DNA"/>
</dbReference>
<sequence length="369" mass="41567">MTNNNSSSVDHFARFAEMLETRSSAVLVVEVAFFMAITLAALFGNLLLCGVLFKNFNFRSITNVLILALSLADILMGIVCMPLTCGALIYGRWPYSDTACTIQCFSIYFLAFVSLQTIVLTSLNRFFRIVKPAKYKHLFTTKKTVAVLVAVWIFTALILVVPLTLGAMDAAFNPAKAACVIFKKGAAMEHRSYPAILRGLLLLIFAVTPTAVMVICYFKIFQAVGDHFTRVAPNLAQNTRRKSKVNSHEMRITRTLFAVVVMFVLSWLPVFVIEFIQAFAIDWWNIPREVQLLWTFFGSFSSAVNPLVYGFTNSSYRREYKRLLTFKWKGRNTDNSDINEQSRSPSVAMATLNLATLNENEHLQALTNH</sequence>
<keyword evidence="3 9" id="KW-0812">Transmembrane</keyword>
<organism evidence="12 13">
    <name type="scientific">Porites evermanni</name>
    <dbReference type="NCBI Taxonomy" id="104178"/>
    <lineage>
        <taxon>Eukaryota</taxon>
        <taxon>Metazoa</taxon>
        <taxon>Cnidaria</taxon>
        <taxon>Anthozoa</taxon>
        <taxon>Hexacorallia</taxon>
        <taxon>Scleractinia</taxon>
        <taxon>Fungiina</taxon>
        <taxon>Poritidae</taxon>
        <taxon>Porites</taxon>
    </lineage>
</organism>
<evidence type="ECO:0000256" key="4">
    <source>
        <dbReference type="ARBA" id="ARBA00022989"/>
    </source>
</evidence>
<keyword evidence="8 9" id="KW-0807">Transducer</keyword>
<proteinExistence type="inferred from homology"/>
<evidence type="ECO:0000256" key="6">
    <source>
        <dbReference type="ARBA" id="ARBA00023136"/>
    </source>
</evidence>
<feature type="transmembrane region" description="Helical" evidence="10">
    <location>
        <begin position="195"/>
        <end position="218"/>
    </location>
</feature>
<comment type="subcellular location">
    <subcellularLocation>
        <location evidence="1">Cell membrane</location>
        <topology evidence="1">Multi-pass membrane protein</topology>
    </subcellularLocation>
</comment>
<dbReference type="PANTHER" id="PTHR22752">
    <property type="entry name" value="G PROTEIN-COUPLED RECEPTOR"/>
    <property type="match status" value="1"/>
</dbReference>
<evidence type="ECO:0000256" key="3">
    <source>
        <dbReference type="ARBA" id="ARBA00022692"/>
    </source>
</evidence>
<evidence type="ECO:0000256" key="10">
    <source>
        <dbReference type="SAM" id="Phobius"/>
    </source>
</evidence>
<feature type="transmembrane region" description="Helical" evidence="10">
    <location>
        <begin position="292"/>
        <end position="312"/>
    </location>
</feature>
<dbReference type="InterPro" id="IPR000276">
    <property type="entry name" value="GPCR_Rhodpsn"/>
</dbReference>
<keyword evidence="6 10" id="KW-0472">Membrane</keyword>
<keyword evidence="13" id="KW-1185">Reference proteome</keyword>
<dbReference type="SMART" id="SM01381">
    <property type="entry name" value="7TM_GPCR_Srsx"/>
    <property type="match status" value="1"/>
</dbReference>
<accession>A0ABN8MAG0</accession>
<name>A0ABN8MAG0_9CNID</name>
<dbReference type="Proteomes" id="UP001159427">
    <property type="component" value="Unassembled WGS sequence"/>
</dbReference>
<dbReference type="PANTHER" id="PTHR22752:SF14">
    <property type="entry name" value="G-PROTEIN COUPLED RECEPTORS FAMILY 1 PROFILE DOMAIN-CONTAINING PROTEIN"/>
    <property type="match status" value="1"/>
</dbReference>
<reference evidence="12 13" key="1">
    <citation type="submission" date="2022-05" db="EMBL/GenBank/DDBJ databases">
        <authorList>
            <consortium name="Genoscope - CEA"/>
            <person name="William W."/>
        </authorList>
    </citation>
    <scope>NUCLEOTIDE SEQUENCE [LARGE SCALE GENOMIC DNA]</scope>
</reference>
<gene>
    <name evidence="12" type="ORF">PEVE_00021053</name>
</gene>
<evidence type="ECO:0000256" key="7">
    <source>
        <dbReference type="ARBA" id="ARBA00023170"/>
    </source>
</evidence>
<keyword evidence="7 9" id="KW-0675">Receptor</keyword>
<dbReference type="PROSITE" id="PS00237">
    <property type="entry name" value="G_PROTEIN_RECEP_F1_1"/>
    <property type="match status" value="1"/>
</dbReference>
<evidence type="ECO:0000256" key="2">
    <source>
        <dbReference type="ARBA" id="ARBA00022475"/>
    </source>
</evidence>
<feature type="transmembrane region" description="Helical" evidence="10">
    <location>
        <begin position="256"/>
        <end position="280"/>
    </location>
</feature>
<dbReference type="CDD" id="cd00637">
    <property type="entry name" value="7tm_classA_rhodopsin-like"/>
    <property type="match status" value="1"/>
</dbReference>
<dbReference type="PROSITE" id="PS50262">
    <property type="entry name" value="G_PROTEIN_RECEP_F1_2"/>
    <property type="match status" value="1"/>
</dbReference>
<comment type="similarity">
    <text evidence="9">Belongs to the G-protein coupled receptor 1 family.</text>
</comment>
<keyword evidence="5 9" id="KW-0297">G-protein coupled receptor</keyword>
<keyword evidence="4 10" id="KW-1133">Transmembrane helix</keyword>
<dbReference type="InterPro" id="IPR017452">
    <property type="entry name" value="GPCR_Rhodpsn_7TM"/>
</dbReference>
<protein>
    <recommendedName>
        <fullName evidence="11">G-protein coupled receptors family 1 profile domain-containing protein</fullName>
    </recommendedName>
</protein>
<evidence type="ECO:0000256" key="5">
    <source>
        <dbReference type="ARBA" id="ARBA00023040"/>
    </source>
</evidence>
<evidence type="ECO:0000256" key="9">
    <source>
        <dbReference type="RuleBase" id="RU000688"/>
    </source>
</evidence>
<feature type="transmembrane region" description="Helical" evidence="10">
    <location>
        <begin position="31"/>
        <end position="53"/>
    </location>
</feature>
<evidence type="ECO:0000256" key="1">
    <source>
        <dbReference type="ARBA" id="ARBA00004651"/>
    </source>
</evidence>
<feature type="domain" description="G-protein coupled receptors family 1 profile" evidence="11">
    <location>
        <begin position="44"/>
        <end position="309"/>
    </location>
</feature>
<evidence type="ECO:0000259" key="11">
    <source>
        <dbReference type="PROSITE" id="PS50262"/>
    </source>
</evidence>
<evidence type="ECO:0000313" key="13">
    <source>
        <dbReference type="Proteomes" id="UP001159427"/>
    </source>
</evidence>